<evidence type="ECO:0000313" key="2">
    <source>
        <dbReference type="Proteomes" id="UP000324595"/>
    </source>
</evidence>
<gene>
    <name evidence="1" type="ORF">LX73_0458</name>
</gene>
<dbReference type="Proteomes" id="UP000324595">
    <property type="component" value="Unassembled WGS sequence"/>
</dbReference>
<keyword evidence="2" id="KW-1185">Reference proteome</keyword>
<dbReference type="EMBL" id="VNHY01000001">
    <property type="protein sequence ID" value="TYP95163.1"/>
    <property type="molecule type" value="Genomic_DNA"/>
</dbReference>
<evidence type="ECO:0000313" key="1">
    <source>
        <dbReference type="EMBL" id="TYP95163.1"/>
    </source>
</evidence>
<name>A0A5D3YQB4_9BACT</name>
<sequence length="156" mass="17262">MVHQFTKENIDAIADVLGTTAKPLGNDVYRLEVENKKEGRKLALEIHLGLDIEDEEMNMVSVYAQNTFLQLHNCTAFIASDMLQQVTFFGRQQGRTSGLIVEEAAGCSLYANVSDAILNSDFTTLPEDVMMCAIALSLTESVETDNFSFDEDEIDG</sequence>
<dbReference type="RefSeq" id="WP_148897839.1">
    <property type="nucleotide sequence ID" value="NZ_VNHY01000001.1"/>
</dbReference>
<dbReference type="OrthoDB" id="9791971at2"/>
<proteinExistence type="predicted"/>
<dbReference type="AlphaFoldDB" id="A0A5D3YQB4"/>
<protein>
    <submittedName>
        <fullName evidence="1">Uncharacterized protein</fullName>
    </submittedName>
</protein>
<accession>A0A5D3YQB4</accession>
<comment type="caution">
    <text evidence="1">The sequence shown here is derived from an EMBL/GenBank/DDBJ whole genome shotgun (WGS) entry which is preliminary data.</text>
</comment>
<reference evidence="1 2" key="1">
    <citation type="submission" date="2019-07" db="EMBL/GenBank/DDBJ databases">
        <title>Genomic Encyclopedia of Archaeal and Bacterial Type Strains, Phase II (KMG-II): from individual species to whole genera.</title>
        <authorList>
            <person name="Goeker M."/>
        </authorList>
    </citation>
    <scope>NUCLEOTIDE SEQUENCE [LARGE SCALE GENOMIC DNA]</scope>
    <source>
        <strain evidence="1 2">DSM 21935</strain>
    </source>
</reference>
<organism evidence="1 2">
    <name type="scientific">Fodinibius salinus</name>
    <dbReference type="NCBI Taxonomy" id="860790"/>
    <lineage>
        <taxon>Bacteria</taxon>
        <taxon>Pseudomonadati</taxon>
        <taxon>Balneolota</taxon>
        <taxon>Balneolia</taxon>
        <taxon>Balneolales</taxon>
        <taxon>Balneolaceae</taxon>
        <taxon>Fodinibius</taxon>
    </lineage>
</organism>